<keyword evidence="2" id="KW-0378">Hydrolase</keyword>
<reference evidence="4" key="1">
    <citation type="submission" date="2023-07" db="EMBL/GenBank/DDBJ databases">
        <title>Genomic Encyclopedia of Type Strains, Phase IV (KMG-IV): sequencing the most valuable type-strain genomes for metagenomic binning, comparative biology and taxonomic classification.</title>
        <authorList>
            <person name="Goeker M."/>
        </authorList>
    </citation>
    <scope>NUCLEOTIDE SEQUENCE</scope>
    <source>
        <strain evidence="4">DSM 19659</strain>
    </source>
</reference>
<dbReference type="GO" id="GO:0016818">
    <property type="term" value="F:hydrolase activity, acting on acid anhydrides, in phosphorus-containing anhydrides"/>
    <property type="evidence" value="ECO:0007669"/>
    <property type="project" value="InterPro"/>
</dbReference>
<organism evidence="4 5">
    <name type="scientific">Moryella indoligenes</name>
    <dbReference type="NCBI Taxonomy" id="371674"/>
    <lineage>
        <taxon>Bacteria</taxon>
        <taxon>Bacillati</taxon>
        <taxon>Bacillota</taxon>
        <taxon>Clostridia</taxon>
        <taxon>Lachnospirales</taxon>
        <taxon>Lachnospiraceae</taxon>
        <taxon>Moryella</taxon>
    </lineage>
</organism>
<evidence type="ECO:0000256" key="1">
    <source>
        <dbReference type="ARBA" id="ARBA00022723"/>
    </source>
</evidence>
<dbReference type="AlphaFoldDB" id="A0AAE3VC39"/>
<evidence type="ECO:0000256" key="2">
    <source>
        <dbReference type="ARBA" id="ARBA00022801"/>
    </source>
</evidence>
<proteinExistence type="predicted"/>
<accession>A0AAE3VC39</accession>
<dbReference type="InterPro" id="IPR014905">
    <property type="entry name" value="HIRAN"/>
</dbReference>
<evidence type="ECO:0000313" key="5">
    <source>
        <dbReference type="Proteomes" id="UP001241537"/>
    </source>
</evidence>
<comment type="caution">
    <text evidence="4">The sequence shown here is derived from an EMBL/GenBank/DDBJ whole genome shotgun (WGS) entry which is preliminary data.</text>
</comment>
<dbReference type="Proteomes" id="UP001241537">
    <property type="component" value="Unassembled WGS sequence"/>
</dbReference>
<gene>
    <name evidence="4" type="ORF">J2S20_002185</name>
</gene>
<sequence>MSRIYFTITGTNHHYGQEFFEPKMIVRLVKEPDNEVDAEAIKVELEGLGHVGYVANSPYTVAGDSYSAGRLYDKIRDTAEGTVLYVLPKGVLCYVNEEHIVGGNE</sequence>
<dbReference type="Pfam" id="PF08797">
    <property type="entry name" value="HIRAN"/>
    <property type="match status" value="1"/>
</dbReference>
<dbReference type="RefSeq" id="WP_106613073.1">
    <property type="nucleotide sequence ID" value="NZ_JAUSTO010000020.1"/>
</dbReference>
<keyword evidence="1" id="KW-0479">Metal-binding</keyword>
<evidence type="ECO:0000313" key="4">
    <source>
        <dbReference type="EMBL" id="MDQ0153465.1"/>
    </source>
</evidence>
<name>A0AAE3VC39_9FIRM</name>
<evidence type="ECO:0000259" key="3">
    <source>
        <dbReference type="Pfam" id="PF08797"/>
    </source>
</evidence>
<feature type="domain" description="HIRAN" evidence="3">
    <location>
        <begin position="3"/>
        <end position="85"/>
    </location>
</feature>
<dbReference type="Gene3D" id="3.30.70.2330">
    <property type="match status" value="1"/>
</dbReference>
<dbReference type="EMBL" id="JAUSTO010000020">
    <property type="protein sequence ID" value="MDQ0153465.1"/>
    <property type="molecule type" value="Genomic_DNA"/>
</dbReference>
<dbReference type="GO" id="GO:0008270">
    <property type="term" value="F:zinc ion binding"/>
    <property type="evidence" value="ECO:0007669"/>
    <property type="project" value="InterPro"/>
</dbReference>
<dbReference type="GO" id="GO:0003676">
    <property type="term" value="F:nucleic acid binding"/>
    <property type="evidence" value="ECO:0007669"/>
    <property type="project" value="InterPro"/>
</dbReference>
<protein>
    <recommendedName>
        <fullName evidence="3">HIRAN domain-containing protein</fullName>
    </recommendedName>
</protein>
<keyword evidence="5" id="KW-1185">Reference proteome</keyword>